<accession>A0A9W9Z7H8</accession>
<evidence type="ECO:0000313" key="3">
    <source>
        <dbReference type="EMBL" id="KAJ7376432.1"/>
    </source>
</evidence>
<dbReference type="OrthoDB" id="5988888at2759"/>
<proteinExistence type="predicted"/>
<protein>
    <recommendedName>
        <fullName evidence="5">40S ribosomal protein S19-binding protein 1</fullName>
    </recommendedName>
</protein>
<sequence>MSSKLVRKGLDLVNSEGGLRSQKRKSTQKTKQPSKKRKRTSRANKQKPRGEQGLRLSSGKIKKTNQVDFTEQNLEYFKKATWKIKKDTYDKILERQNKQQRNKNAEENPEESETEGTGGLFDD</sequence>
<evidence type="ECO:0008006" key="5">
    <source>
        <dbReference type="Google" id="ProtNLM"/>
    </source>
</evidence>
<comment type="caution">
    <text evidence="3">The sequence shown here is derived from an EMBL/GenBank/DDBJ whole genome shotgun (WGS) entry which is preliminary data.</text>
</comment>
<dbReference type="AlphaFoldDB" id="A0A9W9Z7H8"/>
<feature type="region of interest" description="Disordered" evidence="1">
    <location>
        <begin position="93"/>
        <end position="123"/>
    </location>
</feature>
<feature type="region of interest" description="Disordered" evidence="1">
    <location>
        <begin position="1"/>
        <end position="65"/>
    </location>
</feature>
<evidence type="ECO:0000256" key="1">
    <source>
        <dbReference type="SAM" id="MobiDB-lite"/>
    </source>
</evidence>
<dbReference type="Proteomes" id="UP001163046">
    <property type="component" value="Unassembled WGS sequence"/>
</dbReference>
<dbReference type="EMBL" id="MU826399">
    <property type="protein sequence ID" value="KAJ7376432.1"/>
    <property type="molecule type" value="Genomic_DNA"/>
</dbReference>
<reference evidence="3" key="1">
    <citation type="submission" date="2023-01" db="EMBL/GenBank/DDBJ databases">
        <title>Genome assembly of the deep-sea coral Lophelia pertusa.</title>
        <authorList>
            <person name="Herrera S."/>
            <person name="Cordes E."/>
        </authorList>
    </citation>
    <scope>NUCLEOTIDE SEQUENCE</scope>
    <source>
        <strain evidence="3">USNM1676648</strain>
        <tissue evidence="3">Polyp</tissue>
    </source>
</reference>
<organism evidence="3 4">
    <name type="scientific">Desmophyllum pertusum</name>
    <dbReference type="NCBI Taxonomy" id="174260"/>
    <lineage>
        <taxon>Eukaryota</taxon>
        <taxon>Metazoa</taxon>
        <taxon>Cnidaria</taxon>
        <taxon>Anthozoa</taxon>
        <taxon>Hexacorallia</taxon>
        <taxon>Scleractinia</taxon>
        <taxon>Caryophylliina</taxon>
        <taxon>Caryophylliidae</taxon>
        <taxon>Desmophyllum</taxon>
    </lineage>
</organism>
<evidence type="ECO:0000313" key="4">
    <source>
        <dbReference type="Proteomes" id="UP001163046"/>
    </source>
</evidence>
<evidence type="ECO:0000313" key="2">
    <source>
        <dbReference type="EMBL" id="KAJ7371147.1"/>
    </source>
</evidence>
<keyword evidence="4" id="KW-1185">Reference proteome</keyword>
<dbReference type="EMBL" id="MU826851">
    <property type="protein sequence ID" value="KAJ7371147.1"/>
    <property type="molecule type" value="Genomic_DNA"/>
</dbReference>
<name>A0A9W9Z7H8_9CNID</name>
<gene>
    <name evidence="2" type="ORF">OS493_027836</name>
    <name evidence="3" type="ORF">OS493_034709</name>
</gene>
<feature type="compositionally biased region" description="Basic residues" evidence="1">
    <location>
        <begin position="21"/>
        <end position="47"/>
    </location>
</feature>